<sequence length="189" mass="20906">MTQRFARSAMLTAALMFGIIHGARAVEYTDVNPTASTISFTYNQMGSRVYGTFSKFEGTLDFDTTHPEAAHATLSIDLDSIDAGSSDANEELKKSPWFDTATFPVATFESTGVKDLGNNRYQITGHLTLRGITREVVVPVLLKSENEIGIFDGELTLERDNFKIGEGEWADSVVSNEINIRFRMVAPQR</sequence>
<accession>A0ACC7N1R2</accession>
<name>A0ACC7N1R2_9PSED</name>
<evidence type="ECO:0000313" key="2">
    <source>
        <dbReference type="Proteomes" id="UP001622950"/>
    </source>
</evidence>
<protein>
    <submittedName>
        <fullName evidence="1">YceI family protein</fullName>
    </submittedName>
</protein>
<keyword evidence="2" id="KW-1185">Reference proteome</keyword>
<organism evidence="1 2">
    <name type="scientific">Pseudomonas neuropathica</name>
    <dbReference type="NCBI Taxonomy" id="2730425"/>
    <lineage>
        <taxon>Bacteria</taxon>
        <taxon>Pseudomonadati</taxon>
        <taxon>Pseudomonadota</taxon>
        <taxon>Gammaproteobacteria</taxon>
        <taxon>Pseudomonadales</taxon>
        <taxon>Pseudomonadaceae</taxon>
        <taxon>Pseudomonas</taxon>
    </lineage>
</organism>
<evidence type="ECO:0000313" key="1">
    <source>
        <dbReference type="EMBL" id="MFK9084686.1"/>
    </source>
</evidence>
<gene>
    <name evidence="1" type="ORF">ACJEBM_28935</name>
</gene>
<dbReference type="EMBL" id="JBJHQE010000095">
    <property type="protein sequence ID" value="MFK9084686.1"/>
    <property type="molecule type" value="Genomic_DNA"/>
</dbReference>
<proteinExistence type="predicted"/>
<dbReference type="Proteomes" id="UP001622950">
    <property type="component" value="Unassembled WGS sequence"/>
</dbReference>
<reference evidence="1" key="1">
    <citation type="submission" date="2024-11" db="EMBL/GenBank/DDBJ databases">
        <authorList>
            <person name="Lucas J.A."/>
        </authorList>
    </citation>
    <scope>NUCLEOTIDE SEQUENCE</scope>
    <source>
        <strain evidence="1">Z 8.8</strain>
    </source>
</reference>
<comment type="caution">
    <text evidence="1">The sequence shown here is derived from an EMBL/GenBank/DDBJ whole genome shotgun (WGS) entry which is preliminary data.</text>
</comment>